<accession>A0A8J2L3Y2</accession>
<reference evidence="1" key="1">
    <citation type="submission" date="2021-06" db="EMBL/GenBank/DDBJ databases">
        <authorList>
            <person name="Hodson N. C."/>
            <person name="Mongue J. A."/>
            <person name="Jaron S. K."/>
        </authorList>
    </citation>
    <scope>NUCLEOTIDE SEQUENCE</scope>
</reference>
<dbReference type="EMBL" id="CAJVCH010332418">
    <property type="protein sequence ID" value="CAG7787144.1"/>
    <property type="molecule type" value="Genomic_DNA"/>
</dbReference>
<name>A0A8J2L3Y2_9HEXA</name>
<protein>
    <submittedName>
        <fullName evidence="1">Uncharacterized protein</fullName>
    </submittedName>
</protein>
<proteinExistence type="predicted"/>
<feature type="non-terminal residue" evidence="1">
    <location>
        <position position="1"/>
    </location>
</feature>
<organism evidence="1 2">
    <name type="scientific">Allacma fusca</name>
    <dbReference type="NCBI Taxonomy" id="39272"/>
    <lineage>
        <taxon>Eukaryota</taxon>
        <taxon>Metazoa</taxon>
        <taxon>Ecdysozoa</taxon>
        <taxon>Arthropoda</taxon>
        <taxon>Hexapoda</taxon>
        <taxon>Collembola</taxon>
        <taxon>Symphypleona</taxon>
        <taxon>Sminthuridae</taxon>
        <taxon>Allacma</taxon>
    </lineage>
</organism>
<comment type="caution">
    <text evidence="1">The sequence shown here is derived from an EMBL/GenBank/DDBJ whole genome shotgun (WGS) entry which is preliminary data.</text>
</comment>
<evidence type="ECO:0000313" key="1">
    <source>
        <dbReference type="EMBL" id="CAG7787144.1"/>
    </source>
</evidence>
<sequence length="82" mass="9121">MYSDFDIKLIFINLGVSTTTSDVSWLTLNLIIFQISQVGYLTISGSKKEDVETFQPSNVKAGVISAYGLDEEIYFVSKGFLN</sequence>
<dbReference type="Proteomes" id="UP000708208">
    <property type="component" value="Unassembled WGS sequence"/>
</dbReference>
<evidence type="ECO:0000313" key="2">
    <source>
        <dbReference type="Proteomes" id="UP000708208"/>
    </source>
</evidence>
<gene>
    <name evidence="1" type="ORF">AFUS01_LOCUS25662</name>
</gene>
<keyword evidence="2" id="KW-1185">Reference proteome</keyword>
<dbReference type="AlphaFoldDB" id="A0A8J2L3Y2"/>